<comment type="caution">
    <text evidence="1">The sequence shown here is derived from an EMBL/GenBank/DDBJ whole genome shotgun (WGS) entry which is preliminary data.</text>
</comment>
<proteinExistence type="predicted"/>
<evidence type="ECO:0000313" key="2">
    <source>
        <dbReference type="Proteomes" id="UP001608902"/>
    </source>
</evidence>
<name>A0ABD6EG34_9BILA</name>
<gene>
    <name evidence="1" type="ORF">AB6A40_005274</name>
</gene>
<accession>A0ABD6EG34</accession>
<organism evidence="1 2">
    <name type="scientific">Gnathostoma spinigerum</name>
    <dbReference type="NCBI Taxonomy" id="75299"/>
    <lineage>
        <taxon>Eukaryota</taxon>
        <taxon>Metazoa</taxon>
        <taxon>Ecdysozoa</taxon>
        <taxon>Nematoda</taxon>
        <taxon>Chromadorea</taxon>
        <taxon>Rhabditida</taxon>
        <taxon>Spirurina</taxon>
        <taxon>Gnathostomatomorpha</taxon>
        <taxon>Gnathostomatoidea</taxon>
        <taxon>Gnathostomatidae</taxon>
        <taxon>Gnathostoma</taxon>
    </lineage>
</organism>
<keyword evidence="2" id="KW-1185">Reference proteome</keyword>
<dbReference type="EMBL" id="JBGFUD010003304">
    <property type="protein sequence ID" value="MFH4978565.1"/>
    <property type="molecule type" value="Genomic_DNA"/>
</dbReference>
<reference evidence="1 2" key="1">
    <citation type="submission" date="2024-08" db="EMBL/GenBank/DDBJ databases">
        <title>Gnathostoma spinigerum genome.</title>
        <authorList>
            <person name="Gonzalez-Bertolin B."/>
            <person name="Monzon S."/>
            <person name="Zaballos A."/>
            <person name="Jimenez P."/>
            <person name="Dekumyoy P."/>
            <person name="Varona S."/>
            <person name="Cuesta I."/>
            <person name="Sumanam S."/>
            <person name="Adisakwattana P."/>
            <person name="Gasser R.B."/>
            <person name="Hernandez-Gonzalez A."/>
            <person name="Young N.D."/>
            <person name="Perteguer M.J."/>
        </authorList>
    </citation>
    <scope>NUCLEOTIDE SEQUENCE [LARGE SCALE GENOMIC DNA]</scope>
    <source>
        <strain evidence="1">AL3</strain>
        <tissue evidence="1">Liver</tissue>
    </source>
</reference>
<sequence>MNTACESHIKFIVLSKHSRRNVSKCDECPPKRLQNFIFTRSNDAIFAMDYSREGKRYGCASRLTNEEDMLV</sequence>
<evidence type="ECO:0000313" key="1">
    <source>
        <dbReference type="EMBL" id="MFH4978565.1"/>
    </source>
</evidence>
<dbReference type="Proteomes" id="UP001608902">
    <property type="component" value="Unassembled WGS sequence"/>
</dbReference>
<dbReference type="AlphaFoldDB" id="A0ABD6EG34"/>
<protein>
    <submittedName>
        <fullName evidence="1">Uncharacterized protein</fullName>
    </submittedName>
</protein>